<reference evidence="4 5" key="1">
    <citation type="journal article" date="2021" name="Elife">
        <title>Chloroplast acquisition without the gene transfer in kleptoplastic sea slugs, Plakobranchus ocellatus.</title>
        <authorList>
            <person name="Maeda T."/>
            <person name="Takahashi S."/>
            <person name="Yoshida T."/>
            <person name="Shimamura S."/>
            <person name="Takaki Y."/>
            <person name="Nagai Y."/>
            <person name="Toyoda A."/>
            <person name="Suzuki Y."/>
            <person name="Arimoto A."/>
            <person name="Ishii H."/>
            <person name="Satoh N."/>
            <person name="Nishiyama T."/>
            <person name="Hasebe M."/>
            <person name="Maruyama T."/>
            <person name="Minagawa J."/>
            <person name="Obokata J."/>
            <person name="Shigenobu S."/>
        </authorList>
    </citation>
    <scope>NUCLEOTIDE SEQUENCE [LARGE SCALE GENOMIC DNA]</scope>
</reference>
<protein>
    <recommendedName>
        <fullName evidence="3">Smoothelin domain-containing protein</fullName>
    </recommendedName>
</protein>
<keyword evidence="2" id="KW-1133">Transmembrane helix</keyword>
<evidence type="ECO:0000313" key="4">
    <source>
        <dbReference type="EMBL" id="GFR62625.1"/>
    </source>
</evidence>
<sequence>MKIFSSRRGTPTKPVHTAHQSARDGDAGDGKPPVTDSGSDVTGYEDITDVGHLQKLLAQSASAEERHRIRNAIRQLRQADIGMLADDIDATLACLNNCTTTKLLKLSFTERLSITTLMCAIGINLHNIIIPVIINIINIIICIIIYINIIVMRTIISIVLTLIIFLLVFFNTIINHNYYQHHQYPPLSSTIIHYRPPP</sequence>
<dbReference type="Proteomes" id="UP000762676">
    <property type="component" value="Unassembled WGS sequence"/>
</dbReference>
<feature type="domain" description="Smoothelin" evidence="3">
    <location>
        <begin position="45"/>
        <end position="78"/>
    </location>
</feature>
<evidence type="ECO:0000259" key="3">
    <source>
        <dbReference type="Pfam" id="PF12510"/>
    </source>
</evidence>
<dbReference type="Pfam" id="PF12510">
    <property type="entry name" value="Smoothelin"/>
    <property type="match status" value="1"/>
</dbReference>
<name>A0AAV4EPT3_9GAST</name>
<keyword evidence="5" id="KW-1185">Reference proteome</keyword>
<keyword evidence="2" id="KW-0472">Membrane</keyword>
<dbReference type="AlphaFoldDB" id="A0AAV4EPT3"/>
<evidence type="ECO:0000256" key="2">
    <source>
        <dbReference type="SAM" id="Phobius"/>
    </source>
</evidence>
<accession>A0AAV4EPT3</accession>
<organism evidence="4 5">
    <name type="scientific">Elysia marginata</name>
    <dbReference type="NCBI Taxonomy" id="1093978"/>
    <lineage>
        <taxon>Eukaryota</taxon>
        <taxon>Metazoa</taxon>
        <taxon>Spiralia</taxon>
        <taxon>Lophotrochozoa</taxon>
        <taxon>Mollusca</taxon>
        <taxon>Gastropoda</taxon>
        <taxon>Heterobranchia</taxon>
        <taxon>Euthyneura</taxon>
        <taxon>Panpulmonata</taxon>
        <taxon>Sacoglossa</taxon>
        <taxon>Placobranchoidea</taxon>
        <taxon>Plakobranchidae</taxon>
        <taxon>Elysia</taxon>
    </lineage>
</organism>
<evidence type="ECO:0000256" key="1">
    <source>
        <dbReference type="SAM" id="MobiDB-lite"/>
    </source>
</evidence>
<feature type="region of interest" description="Disordered" evidence="1">
    <location>
        <begin position="1"/>
        <end position="41"/>
    </location>
</feature>
<comment type="caution">
    <text evidence="4">The sequence shown here is derived from an EMBL/GenBank/DDBJ whole genome shotgun (WGS) entry which is preliminary data.</text>
</comment>
<proteinExistence type="predicted"/>
<gene>
    <name evidence="4" type="ORF">ElyMa_001876700</name>
</gene>
<feature type="transmembrane region" description="Helical" evidence="2">
    <location>
        <begin position="155"/>
        <end position="174"/>
    </location>
</feature>
<dbReference type="InterPro" id="IPR022189">
    <property type="entry name" value="SMTN"/>
</dbReference>
<evidence type="ECO:0000313" key="5">
    <source>
        <dbReference type="Proteomes" id="UP000762676"/>
    </source>
</evidence>
<keyword evidence="2" id="KW-0812">Transmembrane</keyword>
<dbReference type="EMBL" id="BMAT01003800">
    <property type="protein sequence ID" value="GFR62625.1"/>
    <property type="molecule type" value="Genomic_DNA"/>
</dbReference>
<feature type="transmembrane region" description="Helical" evidence="2">
    <location>
        <begin position="128"/>
        <end position="149"/>
    </location>
</feature>